<dbReference type="Proteomes" id="UP000479000">
    <property type="component" value="Unassembled WGS sequence"/>
</dbReference>
<dbReference type="AlphaFoldDB" id="A0A6H5H040"/>
<proteinExistence type="predicted"/>
<gene>
    <name evidence="2" type="ORF">NTEN_LOCUS14237</name>
</gene>
<feature type="region of interest" description="Disordered" evidence="1">
    <location>
        <begin position="19"/>
        <end position="55"/>
    </location>
</feature>
<keyword evidence="3" id="KW-1185">Reference proteome</keyword>
<evidence type="ECO:0000256" key="1">
    <source>
        <dbReference type="SAM" id="MobiDB-lite"/>
    </source>
</evidence>
<evidence type="ECO:0000313" key="2">
    <source>
        <dbReference type="EMBL" id="CAB0009053.1"/>
    </source>
</evidence>
<evidence type="ECO:0000313" key="3">
    <source>
        <dbReference type="Proteomes" id="UP000479000"/>
    </source>
</evidence>
<accession>A0A6H5H040</accession>
<name>A0A6H5H040_9HEMI</name>
<feature type="compositionally biased region" description="Basic residues" evidence="1">
    <location>
        <begin position="117"/>
        <end position="149"/>
    </location>
</feature>
<feature type="compositionally biased region" description="Basic residues" evidence="1">
    <location>
        <begin position="43"/>
        <end position="55"/>
    </location>
</feature>
<reference evidence="2 3" key="1">
    <citation type="submission" date="2020-02" db="EMBL/GenBank/DDBJ databases">
        <authorList>
            <person name="Ferguson B K."/>
        </authorList>
    </citation>
    <scope>NUCLEOTIDE SEQUENCE [LARGE SCALE GENOMIC DNA]</scope>
</reference>
<feature type="region of interest" description="Disordered" evidence="1">
    <location>
        <begin position="103"/>
        <end position="149"/>
    </location>
</feature>
<organism evidence="2 3">
    <name type="scientific">Nesidiocoris tenuis</name>
    <dbReference type="NCBI Taxonomy" id="355587"/>
    <lineage>
        <taxon>Eukaryota</taxon>
        <taxon>Metazoa</taxon>
        <taxon>Ecdysozoa</taxon>
        <taxon>Arthropoda</taxon>
        <taxon>Hexapoda</taxon>
        <taxon>Insecta</taxon>
        <taxon>Pterygota</taxon>
        <taxon>Neoptera</taxon>
        <taxon>Paraneoptera</taxon>
        <taxon>Hemiptera</taxon>
        <taxon>Heteroptera</taxon>
        <taxon>Panheteroptera</taxon>
        <taxon>Cimicomorpha</taxon>
        <taxon>Miridae</taxon>
        <taxon>Dicyphina</taxon>
        <taxon>Nesidiocoris</taxon>
    </lineage>
</organism>
<protein>
    <submittedName>
        <fullName evidence="2">Uncharacterized protein</fullName>
    </submittedName>
</protein>
<sequence length="149" mass="17987">MDAWHAKLPPIQVLRSRQEVDASNLSKRPQSGLGRRDFQRSRCSGHRGRSSPTILRRRCTSSRTRCNCKLFNKNHMEITEKSSRRIFWICWTYLKFKLLPSQDQRPQEANRLVGGGRSKRGRRRTGSKSWRRRWGRRRRRRRRRKKKKS</sequence>
<dbReference type="EMBL" id="CADCXU010021403">
    <property type="protein sequence ID" value="CAB0009053.1"/>
    <property type="molecule type" value="Genomic_DNA"/>
</dbReference>